<name>A0A9N8JAA3_9PEZI</name>
<feature type="domain" description="Non-haem dioxygenase N-terminal" evidence="1">
    <location>
        <begin position="6"/>
        <end position="67"/>
    </location>
</feature>
<accession>A0A9N8JAA3</accession>
<evidence type="ECO:0000313" key="2">
    <source>
        <dbReference type="EMBL" id="CAD0083763.1"/>
    </source>
</evidence>
<evidence type="ECO:0000313" key="3">
    <source>
        <dbReference type="Proteomes" id="UP000716446"/>
    </source>
</evidence>
<dbReference type="InterPro" id="IPR026992">
    <property type="entry name" value="DIOX_N"/>
</dbReference>
<protein>
    <recommendedName>
        <fullName evidence="1">Non-haem dioxygenase N-terminal domain-containing protein</fullName>
    </recommendedName>
</protein>
<dbReference type="AlphaFoldDB" id="A0A9N8JAA3"/>
<dbReference type="EMBL" id="CAIJEN010000003">
    <property type="protein sequence ID" value="CAD0083763.1"/>
    <property type="molecule type" value="Genomic_DNA"/>
</dbReference>
<reference evidence="2" key="1">
    <citation type="submission" date="2020-06" db="EMBL/GenBank/DDBJ databases">
        <authorList>
            <person name="Onetto C."/>
        </authorList>
    </citation>
    <scope>NUCLEOTIDE SEQUENCE</scope>
</reference>
<organism evidence="2 3">
    <name type="scientific">Aureobasidium vineae</name>
    <dbReference type="NCBI Taxonomy" id="2773715"/>
    <lineage>
        <taxon>Eukaryota</taxon>
        <taxon>Fungi</taxon>
        <taxon>Dikarya</taxon>
        <taxon>Ascomycota</taxon>
        <taxon>Pezizomycotina</taxon>
        <taxon>Dothideomycetes</taxon>
        <taxon>Dothideomycetidae</taxon>
        <taxon>Dothideales</taxon>
        <taxon>Saccotheciaceae</taxon>
        <taxon>Aureobasidium</taxon>
    </lineage>
</organism>
<comment type="caution">
    <text evidence="2">The sequence shown here is derived from an EMBL/GenBank/DDBJ whole genome shotgun (WGS) entry which is preliminary data.</text>
</comment>
<dbReference type="InterPro" id="IPR027443">
    <property type="entry name" value="IPNS-like_sf"/>
</dbReference>
<gene>
    <name evidence="2" type="ORF">AWRI4619_LOCUS2330</name>
</gene>
<dbReference type="Pfam" id="PF14226">
    <property type="entry name" value="DIOX_N"/>
    <property type="match status" value="1"/>
</dbReference>
<dbReference type="Gene3D" id="2.60.120.330">
    <property type="entry name" value="B-lactam Antibiotic, Isopenicillin N Synthase, Chain"/>
    <property type="match status" value="1"/>
</dbReference>
<proteinExistence type="predicted"/>
<sequence>MSFTSVPVLDLAKANSPETKPQLLDELRHALMEVRFLYIKNTAISNELLEQVKAAGKAIFDIPEQEK</sequence>
<evidence type="ECO:0000259" key="1">
    <source>
        <dbReference type="Pfam" id="PF14226"/>
    </source>
</evidence>
<dbReference type="Proteomes" id="UP000716446">
    <property type="component" value="Unassembled WGS sequence"/>
</dbReference>
<keyword evidence="3" id="KW-1185">Reference proteome</keyword>
<dbReference type="SUPFAM" id="SSF51197">
    <property type="entry name" value="Clavaminate synthase-like"/>
    <property type="match status" value="1"/>
</dbReference>